<keyword evidence="2 3" id="KW-0694">RNA-binding</keyword>
<dbReference type="NCBIfam" id="NF003843">
    <property type="entry name" value="PRK05422.1"/>
    <property type="match status" value="1"/>
</dbReference>
<proteinExistence type="inferred from homology"/>
<comment type="subcellular location">
    <subcellularLocation>
        <location evidence="3">Cytoplasm</location>
    </subcellularLocation>
    <text evidence="3">The tmRNA-SmpB complex associates with stalled 70S ribosomes.</text>
</comment>
<dbReference type="InterPro" id="IPR023620">
    <property type="entry name" value="SmpB"/>
</dbReference>
<evidence type="ECO:0000256" key="4">
    <source>
        <dbReference type="SAM" id="MobiDB-lite"/>
    </source>
</evidence>
<comment type="similarity">
    <text evidence="3">Belongs to the SmpB family.</text>
</comment>
<comment type="function">
    <text evidence="3">Required for rescue of stalled ribosomes mediated by trans-translation. Binds to transfer-messenger RNA (tmRNA), required for stable association of tmRNA with ribosomes. tmRNA and SmpB together mimic tRNA shape, replacing the anticodon stem-loop with SmpB. tmRNA is encoded by the ssrA gene; the 2 termini fold to resemble tRNA(Ala) and it encodes a 'tag peptide', a short internal open reading frame. During trans-translation Ala-aminoacylated tmRNA acts like a tRNA, entering the A-site of stalled ribosomes, displacing the stalled mRNA. The ribosome then switches to translate the ORF on the tmRNA; the nascent peptide is terminated with the 'tag peptide' encoded by the tmRNA and targeted for degradation. The ribosome is freed to recommence translation, which seems to be the essential function of trans-translation.</text>
</comment>
<dbReference type="AlphaFoldDB" id="A0A1G2Q1L4"/>
<dbReference type="PANTHER" id="PTHR30308:SF2">
    <property type="entry name" value="SSRA-BINDING PROTEIN"/>
    <property type="match status" value="1"/>
</dbReference>
<protein>
    <recommendedName>
        <fullName evidence="3">SsrA-binding protein</fullName>
    </recommendedName>
    <alternativeName>
        <fullName evidence="3">Small protein B</fullName>
    </alternativeName>
</protein>
<sequence length="146" mass="16650">MILLENKKAHFDYEILEKLEAGLELLGREVKSLRNKQGSLAGSRALTRDGEAYLVGMTITPYQTKNRPGEIAEQRTVKLLLTKKEINYLGGKAEEKGLTIIPLNIHESGKKIKAEIGLARGKKKFEKKEKIKKRDTEREMRREMKG</sequence>
<name>A0A1G2Q1L4_9BACT</name>
<dbReference type="Pfam" id="PF01668">
    <property type="entry name" value="SmpB"/>
    <property type="match status" value="1"/>
</dbReference>
<evidence type="ECO:0000313" key="5">
    <source>
        <dbReference type="EMBL" id="OHA53929.1"/>
    </source>
</evidence>
<evidence type="ECO:0000256" key="2">
    <source>
        <dbReference type="ARBA" id="ARBA00022884"/>
    </source>
</evidence>
<dbReference type="CDD" id="cd09294">
    <property type="entry name" value="SmpB"/>
    <property type="match status" value="1"/>
</dbReference>
<dbReference type="Gene3D" id="2.40.280.10">
    <property type="match status" value="1"/>
</dbReference>
<evidence type="ECO:0000256" key="1">
    <source>
        <dbReference type="ARBA" id="ARBA00022490"/>
    </source>
</evidence>
<organism evidence="5 6">
    <name type="scientific">Candidatus Terrybacteria bacterium RIFCSPLOWO2_02_42_20</name>
    <dbReference type="NCBI Taxonomy" id="1802370"/>
    <lineage>
        <taxon>Bacteria</taxon>
        <taxon>Candidatus Terryibacteriota</taxon>
    </lineage>
</organism>
<feature type="region of interest" description="Disordered" evidence="4">
    <location>
        <begin position="127"/>
        <end position="146"/>
    </location>
</feature>
<evidence type="ECO:0000256" key="3">
    <source>
        <dbReference type="HAMAP-Rule" id="MF_00023"/>
    </source>
</evidence>
<dbReference type="EMBL" id="MHTA01000027">
    <property type="protein sequence ID" value="OHA53929.1"/>
    <property type="molecule type" value="Genomic_DNA"/>
</dbReference>
<dbReference type="GO" id="GO:0005829">
    <property type="term" value="C:cytosol"/>
    <property type="evidence" value="ECO:0007669"/>
    <property type="project" value="TreeGrafter"/>
</dbReference>
<dbReference type="GO" id="GO:0003723">
    <property type="term" value="F:RNA binding"/>
    <property type="evidence" value="ECO:0007669"/>
    <property type="project" value="UniProtKB-UniRule"/>
</dbReference>
<dbReference type="InterPro" id="IPR020081">
    <property type="entry name" value="SsrA-bd_prot_CS"/>
</dbReference>
<comment type="caution">
    <text evidence="5">The sequence shown here is derived from an EMBL/GenBank/DDBJ whole genome shotgun (WGS) entry which is preliminary data.</text>
</comment>
<dbReference type="PROSITE" id="PS01317">
    <property type="entry name" value="SSRP"/>
    <property type="match status" value="1"/>
</dbReference>
<dbReference type="NCBIfam" id="TIGR00086">
    <property type="entry name" value="smpB"/>
    <property type="match status" value="1"/>
</dbReference>
<dbReference type="STRING" id="1802370.A2Z62_00330"/>
<dbReference type="SUPFAM" id="SSF74982">
    <property type="entry name" value="Small protein B (SmpB)"/>
    <property type="match status" value="1"/>
</dbReference>
<dbReference type="PANTHER" id="PTHR30308">
    <property type="entry name" value="TMRNA-BINDING COMPONENT OF TRANS-TRANSLATION TAGGING COMPLEX"/>
    <property type="match status" value="1"/>
</dbReference>
<accession>A0A1G2Q1L4</accession>
<dbReference type="GO" id="GO:0070930">
    <property type="term" value="P:trans-translation-dependent protein tagging"/>
    <property type="evidence" value="ECO:0007669"/>
    <property type="project" value="TreeGrafter"/>
</dbReference>
<dbReference type="InterPro" id="IPR000037">
    <property type="entry name" value="SsrA-bd_prot"/>
</dbReference>
<dbReference type="GO" id="GO:0070929">
    <property type="term" value="P:trans-translation"/>
    <property type="evidence" value="ECO:0007669"/>
    <property type="project" value="UniProtKB-UniRule"/>
</dbReference>
<reference evidence="5 6" key="1">
    <citation type="journal article" date="2016" name="Nat. Commun.">
        <title>Thousands of microbial genomes shed light on interconnected biogeochemical processes in an aquifer system.</title>
        <authorList>
            <person name="Anantharaman K."/>
            <person name="Brown C.T."/>
            <person name="Hug L.A."/>
            <person name="Sharon I."/>
            <person name="Castelle C.J."/>
            <person name="Probst A.J."/>
            <person name="Thomas B.C."/>
            <person name="Singh A."/>
            <person name="Wilkins M.J."/>
            <person name="Karaoz U."/>
            <person name="Brodie E.L."/>
            <person name="Williams K.H."/>
            <person name="Hubbard S.S."/>
            <person name="Banfield J.F."/>
        </authorList>
    </citation>
    <scope>NUCLEOTIDE SEQUENCE [LARGE SCALE GENOMIC DNA]</scope>
</reference>
<keyword evidence="1 3" id="KW-0963">Cytoplasm</keyword>
<dbReference type="HAMAP" id="MF_00023">
    <property type="entry name" value="SmpB"/>
    <property type="match status" value="1"/>
</dbReference>
<evidence type="ECO:0000313" key="6">
    <source>
        <dbReference type="Proteomes" id="UP000177649"/>
    </source>
</evidence>
<gene>
    <name evidence="3" type="primary">smpB</name>
    <name evidence="5" type="ORF">A2Z62_00330</name>
</gene>
<dbReference type="Proteomes" id="UP000177649">
    <property type="component" value="Unassembled WGS sequence"/>
</dbReference>